<sequence length="106" mass="12540">MLQLKINLLFFKFVLFIILGCFLIISNNSIMAINYENESISYKMNTIKFIEKQIINFVENSKQKYPNLINNDIKNITKWIILNGDKEDKNQILLILLQIQQIQSKD</sequence>
<evidence type="ECO:0000313" key="3">
    <source>
        <dbReference type="Proteomes" id="UP000769022"/>
    </source>
</evidence>
<gene>
    <name evidence="2" type="ORF">H7686_0001275</name>
</gene>
<feature type="transmembrane region" description="Helical" evidence="1">
    <location>
        <begin position="6"/>
        <end position="25"/>
    </location>
</feature>
<dbReference type="KEGG" id="pphy:H7686_0001275"/>
<dbReference type="Proteomes" id="UP000769022">
    <property type="component" value="Chromosome"/>
</dbReference>
<accession>A0AAX3B9V2</accession>
<name>A0AAX3B9V2_9MOLU</name>
<dbReference type="AlphaFoldDB" id="A0AAX3B9V2"/>
<dbReference type="EMBL" id="CP097206">
    <property type="protein sequence ID" value="UQV27434.1"/>
    <property type="molecule type" value="Genomic_DNA"/>
</dbReference>
<evidence type="ECO:0000313" key="2">
    <source>
        <dbReference type="EMBL" id="UQV27434.1"/>
    </source>
</evidence>
<keyword evidence="1" id="KW-0812">Transmembrane</keyword>
<organism evidence="2 3">
    <name type="scientific">Candidatus Phytoplasma asiaticum</name>
    <dbReference type="NCBI Taxonomy" id="2763338"/>
    <lineage>
        <taxon>Bacteria</taxon>
        <taxon>Bacillati</taxon>
        <taxon>Mycoplasmatota</taxon>
        <taxon>Mollicutes</taxon>
        <taxon>Acholeplasmatales</taxon>
        <taxon>Acholeplasmataceae</taxon>
        <taxon>Candidatus Phytoplasma</taxon>
        <taxon>16SrII (Peanut WB group)</taxon>
    </lineage>
</organism>
<keyword evidence="1" id="KW-0472">Membrane</keyword>
<reference evidence="2 3" key="1">
    <citation type="submission" date="2022-05" db="EMBL/GenBank/DDBJ databases">
        <title>'Parthenium hysterophorus' phyllody phytoplasma strain PR34.</title>
        <authorList>
            <person name="Kirdat K."/>
            <person name="Tiwarekar B."/>
            <person name="Yadav A."/>
        </authorList>
    </citation>
    <scope>NUCLEOTIDE SEQUENCE [LARGE SCALE GENOMIC DNA]</scope>
    <source>
        <strain evidence="2 3">PR34</strain>
    </source>
</reference>
<keyword evidence="3" id="KW-1185">Reference proteome</keyword>
<proteinExistence type="predicted"/>
<dbReference type="RefSeq" id="WP_193621975.1">
    <property type="nucleotide sequence ID" value="NZ_JACRYS020000004.1"/>
</dbReference>
<keyword evidence="1" id="KW-1133">Transmembrane helix</keyword>
<evidence type="ECO:0000256" key="1">
    <source>
        <dbReference type="SAM" id="Phobius"/>
    </source>
</evidence>
<protein>
    <submittedName>
        <fullName evidence="2">SVM family protein</fullName>
    </submittedName>
</protein>